<dbReference type="RefSeq" id="WP_073289920.1">
    <property type="nucleotide sequence ID" value="NZ_FRCP01000019.1"/>
</dbReference>
<accession>A0A1M7M718</accession>
<reference evidence="9 10" key="1">
    <citation type="submission" date="2016-11" db="EMBL/GenBank/DDBJ databases">
        <authorList>
            <person name="Jaros S."/>
            <person name="Januszkiewicz K."/>
            <person name="Wedrychowicz H."/>
        </authorList>
    </citation>
    <scope>NUCLEOTIDE SEQUENCE [LARGE SCALE GENOMIC DNA]</scope>
    <source>
        <strain evidence="9 10">DSM 15930</strain>
    </source>
</reference>
<evidence type="ECO:0000256" key="1">
    <source>
        <dbReference type="ARBA" id="ARBA00004651"/>
    </source>
</evidence>
<proteinExistence type="inferred from homology"/>
<feature type="transmembrane region" description="Helical" evidence="7">
    <location>
        <begin position="426"/>
        <end position="451"/>
    </location>
</feature>
<dbReference type="GO" id="GO:0005886">
    <property type="term" value="C:plasma membrane"/>
    <property type="evidence" value="ECO:0007669"/>
    <property type="project" value="UniProtKB-SubCell"/>
</dbReference>
<comment type="subcellular location">
    <subcellularLocation>
        <location evidence="1">Cell membrane</location>
        <topology evidence="1">Multi-pass membrane protein</topology>
    </subcellularLocation>
</comment>
<evidence type="ECO:0000313" key="10">
    <source>
        <dbReference type="Proteomes" id="UP000184038"/>
    </source>
</evidence>
<keyword evidence="5 7" id="KW-0472">Membrane</keyword>
<feature type="transmembrane region" description="Helical" evidence="7">
    <location>
        <begin position="805"/>
        <end position="830"/>
    </location>
</feature>
<feature type="transmembrane region" description="Helical" evidence="7">
    <location>
        <begin position="254"/>
        <end position="274"/>
    </location>
</feature>
<dbReference type="InterPro" id="IPR050250">
    <property type="entry name" value="Macrolide_Exporter_MacB"/>
</dbReference>
<dbReference type="PANTHER" id="PTHR30572:SF4">
    <property type="entry name" value="ABC TRANSPORTER PERMEASE YTRF"/>
    <property type="match status" value="1"/>
</dbReference>
<evidence type="ECO:0000256" key="3">
    <source>
        <dbReference type="ARBA" id="ARBA00022692"/>
    </source>
</evidence>
<protein>
    <submittedName>
        <fullName evidence="9">Putative ABC transport system permease protein</fullName>
    </submittedName>
</protein>
<feature type="domain" description="ABC3 transporter permease C-terminal" evidence="8">
    <location>
        <begin position="257"/>
        <end position="377"/>
    </location>
</feature>
<feature type="transmembrane region" description="Helical" evidence="7">
    <location>
        <begin position="763"/>
        <end position="785"/>
    </location>
</feature>
<organism evidence="9 10">
    <name type="scientific">Anaerosporobacter mobilis DSM 15930</name>
    <dbReference type="NCBI Taxonomy" id="1120996"/>
    <lineage>
        <taxon>Bacteria</taxon>
        <taxon>Bacillati</taxon>
        <taxon>Bacillota</taxon>
        <taxon>Clostridia</taxon>
        <taxon>Lachnospirales</taxon>
        <taxon>Lachnospiraceae</taxon>
        <taxon>Anaerosporobacter</taxon>
    </lineage>
</organism>
<sequence length="844" mass="93041">MKVFIKYVLKSMTEKKGRFLLLLIAIAMSTGLVVTSTGLIDIILDSLLKPVVASYEKQDLVIEPNDKGLSFFTCNEVSTAGIEPESILKEIILNGTITDNIDTDDETSRTVTIRARDTSKIPLEQLTDGNLDTFNGSSCIISERIAKERNLSLGGTITIVIAGVSKELTITAISAPDGAFYNDTPNSFSMFLPYEYLANELGVKGQYNFITAKALDGGIDQAIESFNSANKDFNATELFDMDQVKEQFSSFSSILYVMLLIVVAMSSIIIYSTFKLIITERLTTIGTFLSQGATTGKVKFILRLESFFYGVIGALLGNGLGILALYVITRSISPLKKYGIYEAVTIKPNYMIAGTIFAILLSLLSSYLPVRKISKLQVKDVILNDVRVSMHIGYKKFIVGCCLLGASLLLYFFGGDLTINLSPILMIVSLIGTILAYPKVIDLLSILLSKLCRGKNKSLFFATNNLRTSKILLSNITLIVISILSILAITSAAKSATDVVVDAYEELNSDIEIYNISTIRENDEQSVTDKLTEQLIDLGVKAEDINYVDYEYATVYLSDDEENQMSIPLQGIDLDTYRAYNGYLELDSKAYKEGLEQFRTDSKGIIMTTALLKGTNKKIGDTVLVECNGVKEKLTIDAIINAKLFNGGIVSFVSHETMRNLFNVPSSNQITFVTDSDIDTFVPKLKPIIRSIGATFITKEEMRKQNIEQNQMMMNALSIFSYLAIVIAALGIINNVSISFLQRKTEFAVLSSVGMENSLRRRVLLIESVACVTWGMVIAILYSLFGMSLVGKIMSLVGFPLEISLSFGSLPTIYLVSLCIVLLATLPVIFKSKKLSIIQELKYE</sequence>
<name>A0A1M7M718_9FIRM</name>
<dbReference type="InterPro" id="IPR003838">
    <property type="entry name" value="ABC3_permease_C"/>
</dbReference>
<dbReference type="Proteomes" id="UP000184038">
    <property type="component" value="Unassembled WGS sequence"/>
</dbReference>
<dbReference type="GO" id="GO:0022857">
    <property type="term" value="F:transmembrane transporter activity"/>
    <property type="evidence" value="ECO:0007669"/>
    <property type="project" value="TreeGrafter"/>
</dbReference>
<keyword evidence="2" id="KW-1003">Cell membrane</keyword>
<evidence type="ECO:0000256" key="7">
    <source>
        <dbReference type="SAM" id="Phobius"/>
    </source>
</evidence>
<dbReference type="Pfam" id="PF02687">
    <property type="entry name" value="FtsX"/>
    <property type="match status" value="2"/>
</dbReference>
<evidence type="ECO:0000256" key="5">
    <source>
        <dbReference type="ARBA" id="ARBA00023136"/>
    </source>
</evidence>
<evidence type="ECO:0000256" key="4">
    <source>
        <dbReference type="ARBA" id="ARBA00022989"/>
    </source>
</evidence>
<dbReference type="EMBL" id="FRCP01000019">
    <property type="protein sequence ID" value="SHM86052.1"/>
    <property type="molecule type" value="Genomic_DNA"/>
</dbReference>
<feature type="transmembrane region" description="Helical" evidence="7">
    <location>
        <begin position="349"/>
        <end position="370"/>
    </location>
</feature>
<evidence type="ECO:0000313" key="9">
    <source>
        <dbReference type="EMBL" id="SHM86052.1"/>
    </source>
</evidence>
<dbReference type="PANTHER" id="PTHR30572">
    <property type="entry name" value="MEMBRANE COMPONENT OF TRANSPORTER-RELATED"/>
    <property type="match status" value="1"/>
</dbReference>
<evidence type="ECO:0000259" key="8">
    <source>
        <dbReference type="Pfam" id="PF02687"/>
    </source>
</evidence>
<keyword evidence="3 7" id="KW-0812">Transmembrane</keyword>
<keyword evidence="10" id="KW-1185">Reference proteome</keyword>
<feature type="transmembrane region" description="Helical" evidence="7">
    <location>
        <begin position="472"/>
        <end position="493"/>
    </location>
</feature>
<dbReference type="AlphaFoldDB" id="A0A1M7M718"/>
<comment type="similarity">
    <text evidence="6">Belongs to the ABC-4 integral membrane protein family.</text>
</comment>
<evidence type="ECO:0000256" key="2">
    <source>
        <dbReference type="ARBA" id="ARBA00022475"/>
    </source>
</evidence>
<keyword evidence="4 7" id="KW-1133">Transmembrane helix</keyword>
<feature type="transmembrane region" description="Helical" evidence="7">
    <location>
        <begin position="719"/>
        <end position="742"/>
    </location>
</feature>
<feature type="transmembrane region" description="Helical" evidence="7">
    <location>
        <begin position="307"/>
        <end position="329"/>
    </location>
</feature>
<gene>
    <name evidence="9" type="ORF">SAMN02746066_03644</name>
</gene>
<dbReference type="STRING" id="1120996.SAMN02746066_03644"/>
<dbReference type="OrthoDB" id="1711021at2"/>
<evidence type="ECO:0000256" key="6">
    <source>
        <dbReference type="ARBA" id="ARBA00038076"/>
    </source>
</evidence>
<feature type="transmembrane region" description="Helical" evidence="7">
    <location>
        <begin position="397"/>
        <end position="414"/>
    </location>
</feature>
<feature type="domain" description="ABC3 transporter permease C-terminal" evidence="8">
    <location>
        <begin position="719"/>
        <end position="836"/>
    </location>
</feature>